<comment type="subcellular location">
    <subcellularLocation>
        <location evidence="1">Cytoplasm</location>
    </subcellularLocation>
</comment>
<dbReference type="STRING" id="547042.BACCOPRO_00692"/>
<evidence type="ECO:0000256" key="7">
    <source>
        <dbReference type="ARBA" id="ARBA00022884"/>
    </source>
</evidence>
<dbReference type="InterPro" id="IPR029063">
    <property type="entry name" value="SAM-dependent_MTases_sf"/>
</dbReference>
<dbReference type="GO" id="GO:0032259">
    <property type="term" value="P:methylation"/>
    <property type="evidence" value="ECO:0007669"/>
    <property type="project" value="UniProtKB-KW"/>
</dbReference>
<comment type="caution">
    <text evidence="10">The sequence shown here is derived from an EMBL/GenBank/DDBJ whole genome shotgun (WGS) entry which is preliminary data.</text>
</comment>
<dbReference type="Gene3D" id="2.30.130.10">
    <property type="entry name" value="PUA domain"/>
    <property type="match status" value="1"/>
</dbReference>
<organism evidence="10 11">
    <name type="scientific">Phocaeicola coprophilus DSM 18228 = JCM 13818</name>
    <dbReference type="NCBI Taxonomy" id="547042"/>
    <lineage>
        <taxon>Bacteria</taxon>
        <taxon>Pseudomonadati</taxon>
        <taxon>Bacteroidota</taxon>
        <taxon>Bacteroidia</taxon>
        <taxon>Bacteroidales</taxon>
        <taxon>Bacteroidaceae</taxon>
        <taxon>Phocaeicola</taxon>
    </lineage>
</organism>
<dbReference type="InterPro" id="IPR036974">
    <property type="entry name" value="PUA_sf"/>
</dbReference>
<reference evidence="10 11" key="1">
    <citation type="submission" date="2008-12" db="EMBL/GenBank/DDBJ databases">
        <authorList>
            <person name="Fulton L."/>
            <person name="Clifton S."/>
            <person name="Fulton B."/>
            <person name="Xu J."/>
            <person name="Minx P."/>
            <person name="Pepin K.H."/>
            <person name="Johnson M."/>
            <person name="Bhonagiri V."/>
            <person name="Nash W.E."/>
            <person name="Mardis E.R."/>
            <person name="Wilson R.K."/>
        </authorList>
    </citation>
    <scope>NUCLEOTIDE SEQUENCE [LARGE SCALE GENOMIC DNA]</scope>
    <source>
        <strain evidence="10 11">DSM 18228</strain>
    </source>
</reference>
<evidence type="ECO:0000313" key="10">
    <source>
        <dbReference type="EMBL" id="EEF75209.1"/>
    </source>
</evidence>
<dbReference type="eggNOG" id="COG1092">
    <property type="taxonomic scope" value="Bacteria"/>
</dbReference>
<evidence type="ECO:0000256" key="3">
    <source>
        <dbReference type="ARBA" id="ARBA00022552"/>
    </source>
</evidence>
<dbReference type="GO" id="GO:0003723">
    <property type="term" value="F:RNA binding"/>
    <property type="evidence" value="ECO:0007669"/>
    <property type="project" value="UniProtKB-KW"/>
</dbReference>
<proteinExistence type="inferred from homology"/>
<dbReference type="Gene3D" id="3.30.750.80">
    <property type="entry name" value="RNA methyltransferase domain (HRMD) like"/>
    <property type="match status" value="1"/>
</dbReference>
<gene>
    <name evidence="10" type="ORF">BACCOPRO_00692</name>
</gene>
<dbReference type="CDD" id="cd11572">
    <property type="entry name" value="RlmI_M_like"/>
    <property type="match status" value="1"/>
</dbReference>
<keyword evidence="11" id="KW-1185">Reference proteome</keyword>
<dbReference type="SUPFAM" id="SSF88697">
    <property type="entry name" value="PUA domain-like"/>
    <property type="match status" value="1"/>
</dbReference>
<feature type="domain" description="PUA" evidence="9">
    <location>
        <begin position="17"/>
        <end position="99"/>
    </location>
</feature>
<evidence type="ECO:0000256" key="1">
    <source>
        <dbReference type="ARBA" id="ARBA00004496"/>
    </source>
</evidence>
<dbReference type="InterPro" id="IPR002478">
    <property type="entry name" value="PUA"/>
</dbReference>
<dbReference type="Pfam" id="PF17785">
    <property type="entry name" value="PUA_3"/>
    <property type="match status" value="1"/>
</dbReference>
<dbReference type="InterPro" id="IPR015947">
    <property type="entry name" value="PUA-like_sf"/>
</dbReference>
<dbReference type="PANTHER" id="PTHR42873">
    <property type="entry name" value="RIBOSOMAL RNA LARGE SUBUNIT METHYLTRANSFERASE"/>
    <property type="match status" value="1"/>
</dbReference>
<keyword evidence="4" id="KW-0489">Methyltransferase</keyword>
<evidence type="ECO:0000256" key="5">
    <source>
        <dbReference type="ARBA" id="ARBA00022679"/>
    </source>
</evidence>
<comment type="similarity">
    <text evidence="8">Belongs to the methyltransferase superfamily. RlmI family.</text>
</comment>
<dbReference type="InterPro" id="IPR041532">
    <property type="entry name" value="RlmI-like_PUA"/>
</dbReference>
<evidence type="ECO:0000256" key="2">
    <source>
        <dbReference type="ARBA" id="ARBA00022490"/>
    </source>
</evidence>
<dbReference type="InterPro" id="IPR019614">
    <property type="entry name" value="SAM-dep_methyl-trfase"/>
</dbReference>
<keyword evidence="7" id="KW-0694">RNA-binding</keyword>
<evidence type="ECO:0000313" key="11">
    <source>
        <dbReference type="Proteomes" id="UP000014073"/>
    </source>
</evidence>
<dbReference type="GO" id="GO:0008168">
    <property type="term" value="F:methyltransferase activity"/>
    <property type="evidence" value="ECO:0007669"/>
    <property type="project" value="UniProtKB-KW"/>
</dbReference>
<keyword evidence="3" id="KW-0698">rRNA processing</keyword>
<dbReference type="PANTHER" id="PTHR42873:SF1">
    <property type="entry name" value="S-ADENOSYLMETHIONINE-DEPENDENT METHYLTRANSFERASE DOMAIN-CONTAINING PROTEIN"/>
    <property type="match status" value="1"/>
</dbReference>
<evidence type="ECO:0000256" key="6">
    <source>
        <dbReference type="ARBA" id="ARBA00022691"/>
    </source>
</evidence>
<evidence type="ECO:0000256" key="8">
    <source>
        <dbReference type="ARBA" id="ARBA00038091"/>
    </source>
</evidence>
<dbReference type="CDD" id="cd02440">
    <property type="entry name" value="AdoMet_MTases"/>
    <property type="match status" value="1"/>
</dbReference>
<dbReference type="PROSITE" id="PS50890">
    <property type="entry name" value="PUA"/>
    <property type="match status" value="1"/>
</dbReference>
<protein>
    <recommendedName>
        <fullName evidence="9">PUA domain-containing protein</fullName>
    </recommendedName>
</protein>
<accession>S0F522</accession>
<dbReference type="GO" id="GO:0006364">
    <property type="term" value="P:rRNA processing"/>
    <property type="evidence" value="ECO:0007669"/>
    <property type="project" value="UniProtKB-KW"/>
</dbReference>
<dbReference type="EMBL" id="ACBW01000046">
    <property type="protein sequence ID" value="EEF75209.1"/>
    <property type="molecule type" value="Genomic_DNA"/>
</dbReference>
<dbReference type="Pfam" id="PF10672">
    <property type="entry name" value="Methyltrans_SAM"/>
    <property type="match status" value="1"/>
</dbReference>
<name>S0F522_9BACT</name>
<dbReference type="Proteomes" id="UP000014073">
    <property type="component" value="Unassembled WGS sequence"/>
</dbReference>
<dbReference type="AlphaFoldDB" id="S0F522"/>
<dbReference type="SUPFAM" id="SSF53335">
    <property type="entry name" value="S-adenosyl-L-methionine-dependent methyltransferases"/>
    <property type="match status" value="1"/>
</dbReference>
<dbReference type="SMART" id="SM00359">
    <property type="entry name" value="PUA"/>
    <property type="match status" value="1"/>
</dbReference>
<evidence type="ECO:0000256" key="4">
    <source>
        <dbReference type="ARBA" id="ARBA00022603"/>
    </source>
</evidence>
<dbReference type="Gene3D" id="3.40.50.150">
    <property type="entry name" value="Vaccinia Virus protein VP39"/>
    <property type="match status" value="1"/>
</dbReference>
<keyword evidence="5" id="KW-0808">Transferase</keyword>
<dbReference type="HOGENOM" id="CLU_014042_0_0_10"/>
<dbReference type="GO" id="GO:0005737">
    <property type="term" value="C:cytoplasm"/>
    <property type="evidence" value="ECO:0007669"/>
    <property type="project" value="UniProtKB-SubCell"/>
</dbReference>
<dbReference type="CDD" id="cd21153">
    <property type="entry name" value="PUA_RlmI"/>
    <property type="match status" value="1"/>
</dbReference>
<keyword evidence="6" id="KW-0949">S-adenosyl-L-methionine</keyword>
<sequence length="408" mass="46094">MKNSDNLFNYTINVSYKKVYLKPGKEESLKRFHPWVFSGAIARVEGEPEEGEVVYVYTSQKEFIACGHFQVGSIAVRVLSFRQETIDHAFWVRRLEVAKDLRRALGLIGNPQNNTYRLVHGEGDNLPGLIIDVYDHTAVMQAHSAGMHVYRMEIADALSEVMGDVIQNIYYKSETTLPFKADLLATENGFIKGGSPENIAMENGLKFHVDWLKGQKTGFFVDQRENRHLLEHYAKGRNVLNMFCYTGGFSFYAMRGGANLVHSVDSSAKAIDLTNENVELNFPGDARHQAFAEDAFKFLDRMGDQYDLIILDPPAFAKHRDALRNALRGYTKLNAKAFEKIRPGGILFTFSCSQVVNKQDFRNAVFTAAAQSGRSVRILHQLTQPGDHPVNIYHPEGEYLKGLVLYVE</sequence>
<evidence type="ECO:0000259" key="9">
    <source>
        <dbReference type="SMART" id="SM00359"/>
    </source>
</evidence>
<keyword evidence="2" id="KW-0963">Cytoplasm</keyword>